<dbReference type="InterPro" id="IPR023352">
    <property type="entry name" value="MAPEG-like_dom_sf"/>
</dbReference>
<evidence type="ECO:0000256" key="4">
    <source>
        <dbReference type="ARBA" id="ARBA00023136"/>
    </source>
</evidence>
<proteinExistence type="predicted"/>
<dbReference type="Pfam" id="PF01124">
    <property type="entry name" value="MAPEG"/>
    <property type="match status" value="1"/>
</dbReference>
<reference evidence="6" key="1">
    <citation type="submission" date="2021-01" db="EMBL/GenBank/DDBJ databases">
        <authorList>
            <person name="Corre E."/>
            <person name="Pelletier E."/>
            <person name="Niang G."/>
            <person name="Scheremetjew M."/>
            <person name="Finn R."/>
            <person name="Kale V."/>
            <person name="Holt S."/>
            <person name="Cochrane G."/>
            <person name="Meng A."/>
            <person name="Brown T."/>
            <person name="Cohen L."/>
        </authorList>
    </citation>
    <scope>NUCLEOTIDE SEQUENCE</scope>
    <source>
        <strain evidence="6">GSBS06</strain>
    </source>
</reference>
<accession>A0A7S3LRJ9</accession>
<dbReference type="InterPro" id="IPR001129">
    <property type="entry name" value="Membr-assoc_MAPEG"/>
</dbReference>
<dbReference type="Gene3D" id="1.20.120.550">
    <property type="entry name" value="Membrane associated eicosanoid/glutathione metabolism-like domain"/>
    <property type="match status" value="1"/>
</dbReference>
<keyword evidence="2 5" id="KW-0812">Transmembrane</keyword>
<feature type="transmembrane region" description="Helical" evidence="5">
    <location>
        <begin position="20"/>
        <end position="37"/>
    </location>
</feature>
<protein>
    <submittedName>
        <fullName evidence="6">Uncharacterized protein</fullName>
    </submittedName>
</protein>
<organism evidence="6">
    <name type="scientific">Aplanochytrium stocchinoi</name>
    <dbReference type="NCBI Taxonomy" id="215587"/>
    <lineage>
        <taxon>Eukaryota</taxon>
        <taxon>Sar</taxon>
        <taxon>Stramenopiles</taxon>
        <taxon>Bigyra</taxon>
        <taxon>Labyrinthulomycetes</taxon>
        <taxon>Thraustochytrida</taxon>
        <taxon>Thraustochytriidae</taxon>
        <taxon>Aplanochytrium</taxon>
    </lineage>
</organism>
<evidence type="ECO:0000256" key="1">
    <source>
        <dbReference type="ARBA" id="ARBA00004370"/>
    </source>
</evidence>
<dbReference type="SUPFAM" id="SSF161084">
    <property type="entry name" value="MAPEG domain-like"/>
    <property type="match status" value="1"/>
</dbReference>
<gene>
    <name evidence="6" type="ORF">ASTO00021_LOCUS6123</name>
</gene>
<dbReference type="AlphaFoldDB" id="A0A7S3LRJ9"/>
<feature type="transmembrane region" description="Helical" evidence="5">
    <location>
        <begin position="87"/>
        <end position="109"/>
    </location>
</feature>
<keyword evidence="3 5" id="KW-1133">Transmembrane helix</keyword>
<keyword evidence="4 5" id="KW-0472">Membrane</keyword>
<sequence length="144" mass="16208">MATVTDFPSLETLKPVAKITGAYIGVWYGFIILQVLVKKHLLKKTKYDPKVKGFDIKYGHYNDKKLLTVNRALGNAMEQMMPFLGSLWLCAVFGDVDAAIFGGNIYVLSRAFYPIGFYMGSPYLLFSTGPGYFSIIYMLSKVFM</sequence>
<evidence type="ECO:0000256" key="2">
    <source>
        <dbReference type="ARBA" id="ARBA00022692"/>
    </source>
</evidence>
<dbReference type="EMBL" id="HBIN01008268">
    <property type="protein sequence ID" value="CAE0435843.1"/>
    <property type="molecule type" value="Transcribed_RNA"/>
</dbReference>
<evidence type="ECO:0000313" key="6">
    <source>
        <dbReference type="EMBL" id="CAE0435843.1"/>
    </source>
</evidence>
<dbReference type="GO" id="GO:0016020">
    <property type="term" value="C:membrane"/>
    <property type="evidence" value="ECO:0007669"/>
    <property type="project" value="UniProtKB-SubCell"/>
</dbReference>
<name>A0A7S3LRJ9_9STRA</name>
<evidence type="ECO:0000256" key="3">
    <source>
        <dbReference type="ARBA" id="ARBA00022989"/>
    </source>
</evidence>
<evidence type="ECO:0000256" key="5">
    <source>
        <dbReference type="SAM" id="Phobius"/>
    </source>
</evidence>
<feature type="transmembrane region" description="Helical" evidence="5">
    <location>
        <begin position="115"/>
        <end position="139"/>
    </location>
</feature>
<comment type="subcellular location">
    <subcellularLocation>
        <location evidence="1">Membrane</location>
    </subcellularLocation>
</comment>